<reference evidence="1 2" key="1">
    <citation type="journal article" date="2017" name="Nat. Commun.">
        <title>Genome assembly with in vitro proximity ligation data and whole-genome triplication in lettuce.</title>
        <authorList>
            <person name="Reyes-Chin-Wo S."/>
            <person name="Wang Z."/>
            <person name="Yang X."/>
            <person name="Kozik A."/>
            <person name="Arikit S."/>
            <person name="Song C."/>
            <person name="Xia L."/>
            <person name="Froenicke L."/>
            <person name="Lavelle D.O."/>
            <person name="Truco M.J."/>
            <person name="Xia R."/>
            <person name="Zhu S."/>
            <person name="Xu C."/>
            <person name="Xu H."/>
            <person name="Xu X."/>
            <person name="Cox K."/>
            <person name="Korf I."/>
            <person name="Meyers B.C."/>
            <person name="Michelmore R.W."/>
        </authorList>
    </citation>
    <scope>NUCLEOTIDE SEQUENCE [LARGE SCALE GENOMIC DNA]</scope>
    <source>
        <strain evidence="2">cv. Salinas</strain>
        <tissue evidence="1">Seedlings</tissue>
    </source>
</reference>
<dbReference type="PANTHER" id="PTHR33116">
    <property type="entry name" value="REVERSE TRANSCRIPTASE ZINC-BINDING DOMAIN-CONTAINING PROTEIN-RELATED-RELATED"/>
    <property type="match status" value="1"/>
</dbReference>
<protein>
    <submittedName>
        <fullName evidence="1">Uncharacterized protein</fullName>
    </submittedName>
</protein>
<organism evidence="1 2">
    <name type="scientific">Lactuca sativa</name>
    <name type="common">Garden lettuce</name>
    <dbReference type="NCBI Taxonomy" id="4236"/>
    <lineage>
        <taxon>Eukaryota</taxon>
        <taxon>Viridiplantae</taxon>
        <taxon>Streptophyta</taxon>
        <taxon>Embryophyta</taxon>
        <taxon>Tracheophyta</taxon>
        <taxon>Spermatophyta</taxon>
        <taxon>Magnoliopsida</taxon>
        <taxon>eudicotyledons</taxon>
        <taxon>Gunneridae</taxon>
        <taxon>Pentapetalae</taxon>
        <taxon>asterids</taxon>
        <taxon>campanulids</taxon>
        <taxon>Asterales</taxon>
        <taxon>Asteraceae</taxon>
        <taxon>Cichorioideae</taxon>
        <taxon>Cichorieae</taxon>
        <taxon>Lactucinae</taxon>
        <taxon>Lactuca</taxon>
    </lineage>
</organism>
<keyword evidence="2" id="KW-1185">Reference proteome</keyword>
<proteinExistence type="predicted"/>
<dbReference type="Proteomes" id="UP000235145">
    <property type="component" value="Unassembled WGS sequence"/>
</dbReference>
<sequence>MWKAKTLSFSGRMTLAKSVLGNLPTFYFSLFATPIGVIEELEKIQRQFIWGGGAEKAKVHWVNWEKMTAPKEVGGAGLGSLRNLNLALLAKGWWKFKSRPQSFWAQIIIGIHNHTNRPWYCFSKHKVSGS</sequence>
<accession>A0A9R1XGH2</accession>
<evidence type="ECO:0000313" key="2">
    <source>
        <dbReference type="Proteomes" id="UP000235145"/>
    </source>
</evidence>
<dbReference type="AlphaFoldDB" id="A0A9R1XGH2"/>
<name>A0A9R1XGH2_LACSA</name>
<dbReference type="EMBL" id="NBSK02000004">
    <property type="protein sequence ID" value="KAJ0211734.1"/>
    <property type="molecule type" value="Genomic_DNA"/>
</dbReference>
<comment type="caution">
    <text evidence="1">The sequence shown here is derived from an EMBL/GenBank/DDBJ whole genome shotgun (WGS) entry which is preliminary data.</text>
</comment>
<gene>
    <name evidence="1" type="ORF">LSAT_V11C400185750</name>
</gene>
<dbReference type="PANTHER" id="PTHR33116:SF79">
    <property type="entry name" value="REVERSE TRANSCRIPTASE DOMAIN, ZINC FINGER, CCHC-TYPE-RELATED"/>
    <property type="match status" value="1"/>
</dbReference>
<evidence type="ECO:0000313" key="1">
    <source>
        <dbReference type="EMBL" id="KAJ0211734.1"/>
    </source>
</evidence>